<dbReference type="SUPFAM" id="SSF81383">
    <property type="entry name" value="F-box domain"/>
    <property type="match status" value="1"/>
</dbReference>
<comment type="pathway">
    <text evidence="1">Protein modification; protein ubiquitination.</text>
</comment>
<dbReference type="PANTHER" id="PTHR10706:SF130">
    <property type="entry name" value="F-BOX ONLY PROTEIN 31"/>
    <property type="match status" value="1"/>
</dbReference>
<evidence type="ECO:0000313" key="6">
    <source>
        <dbReference type="EMBL" id="ELK30081.1"/>
    </source>
</evidence>
<accession>L5LVG7</accession>
<evidence type="ECO:0000256" key="1">
    <source>
        <dbReference type="ARBA" id="ARBA00004906"/>
    </source>
</evidence>
<evidence type="ECO:0000313" key="7">
    <source>
        <dbReference type="Proteomes" id="UP000010556"/>
    </source>
</evidence>
<feature type="region of interest" description="Disordered" evidence="4">
    <location>
        <begin position="19"/>
        <end position="52"/>
    </location>
</feature>
<dbReference type="InterPro" id="IPR036047">
    <property type="entry name" value="F-box-like_dom_sf"/>
</dbReference>
<dbReference type="AlphaFoldDB" id="L5LVG7"/>
<organism evidence="6 7">
    <name type="scientific">Myotis davidii</name>
    <name type="common">David's myotis</name>
    <dbReference type="NCBI Taxonomy" id="225400"/>
    <lineage>
        <taxon>Eukaryota</taxon>
        <taxon>Metazoa</taxon>
        <taxon>Chordata</taxon>
        <taxon>Craniata</taxon>
        <taxon>Vertebrata</taxon>
        <taxon>Euteleostomi</taxon>
        <taxon>Mammalia</taxon>
        <taxon>Eutheria</taxon>
        <taxon>Laurasiatheria</taxon>
        <taxon>Chiroptera</taxon>
        <taxon>Yangochiroptera</taxon>
        <taxon>Vespertilionidae</taxon>
        <taxon>Myotis</taxon>
    </lineage>
</organism>
<comment type="similarity">
    <text evidence="2">Belongs to the FBXO31 family.</text>
</comment>
<dbReference type="PANTHER" id="PTHR10706">
    <property type="entry name" value="F-BOX FAMILY PROTEIN"/>
    <property type="match status" value="1"/>
</dbReference>
<name>L5LVG7_MYODS</name>
<evidence type="ECO:0000256" key="3">
    <source>
        <dbReference type="ARBA" id="ARBA00022786"/>
    </source>
</evidence>
<dbReference type="Gene3D" id="1.20.1280.50">
    <property type="match status" value="1"/>
</dbReference>
<evidence type="ECO:0000259" key="5">
    <source>
        <dbReference type="Pfam" id="PF12937"/>
    </source>
</evidence>
<evidence type="ECO:0000256" key="4">
    <source>
        <dbReference type="SAM" id="MobiDB-lite"/>
    </source>
</evidence>
<dbReference type="GO" id="GO:0019005">
    <property type="term" value="C:SCF ubiquitin ligase complex"/>
    <property type="evidence" value="ECO:0007669"/>
    <property type="project" value="TreeGrafter"/>
</dbReference>
<protein>
    <submittedName>
        <fullName evidence="6">F-box only protein 31</fullName>
    </submittedName>
</protein>
<dbReference type="Proteomes" id="UP000010556">
    <property type="component" value="Unassembled WGS sequence"/>
</dbReference>
<dbReference type="UniPathway" id="UPA00143"/>
<dbReference type="InterPro" id="IPR045048">
    <property type="entry name" value="FBXO31/39"/>
</dbReference>
<dbReference type="Pfam" id="PF12937">
    <property type="entry name" value="F-box-like"/>
    <property type="match status" value="1"/>
</dbReference>
<dbReference type="GO" id="GO:0016567">
    <property type="term" value="P:protein ubiquitination"/>
    <property type="evidence" value="ECO:0007669"/>
    <property type="project" value="UniProtKB-UniPathway"/>
</dbReference>
<dbReference type="GO" id="GO:0031146">
    <property type="term" value="P:SCF-dependent proteasomal ubiquitin-dependent protein catabolic process"/>
    <property type="evidence" value="ECO:0007669"/>
    <property type="project" value="TreeGrafter"/>
</dbReference>
<evidence type="ECO:0000256" key="2">
    <source>
        <dbReference type="ARBA" id="ARBA00010611"/>
    </source>
</evidence>
<proteinExistence type="inferred from homology"/>
<dbReference type="EMBL" id="KB107323">
    <property type="protein sequence ID" value="ELK30081.1"/>
    <property type="molecule type" value="Genomic_DNA"/>
</dbReference>
<gene>
    <name evidence="6" type="ORF">MDA_GLEAN10007734</name>
</gene>
<dbReference type="InterPro" id="IPR001810">
    <property type="entry name" value="F-box_dom"/>
</dbReference>
<sequence>MEECAGLCGVGSSRGCRYRQKRQRPAEMAAANAKRCRQKRQGPAEMAAAHSKPAPAPLQVEMLVETLALLPGTDLPSLAQVCTKFHRTLHTDSIWRRRCREEFGVRENSQNLESVGMSHREVYAKLFPYRHILGLWQLDTEHYRTLTAYALLVGRPGLP</sequence>
<feature type="domain" description="F-box" evidence="5">
    <location>
        <begin position="61"/>
        <end position="100"/>
    </location>
</feature>
<keyword evidence="3" id="KW-0833">Ubl conjugation pathway</keyword>
<reference evidence="7" key="1">
    <citation type="journal article" date="2013" name="Science">
        <title>Comparative analysis of bat genomes provides insight into the evolution of flight and immunity.</title>
        <authorList>
            <person name="Zhang G."/>
            <person name="Cowled C."/>
            <person name="Shi Z."/>
            <person name="Huang Z."/>
            <person name="Bishop-Lilly K.A."/>
            <person name="Fang X."/>
            <person name="Wynne J.W."/>
            <person name="Xiong Z."/>
            <person name="Baker M.L."/>
            <person name="Zhao W."/>
            <person name="Tachedjian M."/>
            <person name="Zhu Y."/>
            <person name="Zhou P."/>
            <person name="Jiang X."/>
            <person name="Ng J."/>
            <person name="Yang L."/>
            <person name="Wu L."/>
            <person name="Xiao J."/>
            <person name="Feng Y."/>
            <person name="Chen Y."/>
            <person name="Sun X."/>
            <person name="Zhang Y."/>
            <person name="Marsh G.A."/>
            <person name="Crameri G."/>
            <person name="Broder C.C."/>
            <person name="Frey K.G."/>
            <person name="Wang L.F."/>
            <person name="Wang J."/>
        </authorList>
    </citation>
    <scope>NUCLEOTIDE SEQUENCE [LARGE SCALE GENOMIC DNA]</scope>
</reference>
<keyword evidence="7" id="KW-1185">Reference proteome</keyword>